<gene>
    <name evidence="1" type="ORF">D779_0760</name>
</gene>
<dbReference type="eggNOG" id="COG2854">
    <property type="taxonomic scope" value="Bacteria"/>
</dbReference>
<dbReference type="Pfam" id="PF05494">
    <property type="entry name" value="MlaC"/>
    <property type="match status" value="1"/>
</dbReference>
<dbReference type="PANTHER" id="PTHR36573">
    <property type="entry name" value="INTERMEMBRANE PHOSPHOLIPID TRANSPORT SYSTEM BINDING PROTEIN MLAC"/>
    <property type="match status" value="1"/>
</dbReference>
<dbReference type="InterPro" id="IPR042245">
    <property type="entry name" value="Tgt2/MlaC_sf"/>
</dbReference>
<dbReference type="Gene3D" id="3.10.450.710">
    <property type="entry name" value="Tgt2/MlaC"/>
    <property type="match status" value="1"/>
</dbReference>
<accession>W9VFX5</accession>
<protein>
    <submittedName>
        <fullName evidence="1">Putative ABC transporter, auxiliary component YrbC</fullName>
    </submittedName>
</protein>
<dbReference type="EMBL" id="AONC01000018">
    <property type="protein sequence ID" value="EXJ15896.1"/>
    <property type="molecule type" value="Genomic_DNA"/>
</dbReference>
<dbReference type="PANTHER" id="PTHR36573:SF1">
    <property type="entry name" value="INTERMEMBRANE PHOSPHOLIPID TRANSPORT SYSTEM BINDING PROTEIN MLAC"/>
    <property type="match status" value="1"/>
</dbReference>
<proteinExistence type="predicted"/>
<sequence length="163" mass="17893">MAEAAATLEEGMDRLLDFLSANASANKLQVAAFLDREIAPYFDFEYMAQWVAGPAYSGMSDEDRRDLAAWLESDFLSVLAGNLGGYDGQRIRMLSPRRGPRGAVGIKVAILRPGTYPATLEFRMAPSDAGWRVYDVVADGQSAAAFYRVQFQRMAGQMPVVGR</sequence>
<dbReference type="AlphaFoldDB" id="W9VFX5"/>
<keyword evidence="2" id="KW-1185">Reference proteome</keyword>
<dbReference type="Proteomes" id="UP000019460">
    <property type="component" value="Unassembled WGS sequence"/>
</dbReference>
<dbReference type="InterPro" id="IPR008869">
    <property type="entry name" value="MlaC/ttg2D"/>
</dbReference>
<organism evidence="1 2">
    <name type="scientific">Imhoffiella purpurea</name>
    <dbReference type="NCBI Taxonomy" id="1249627"/>
    <lineage>
        <taxon>Bacteria</taxon>
        <taxon>Pseudomonadati</taxon>
        <taxon>Pseudomonadota</taxon>
        <taxon>Gammaproteobacteria</taxon>
        <taxon>Chromatiales</taxon>
        <taxon>Chromatiaceae</taxon>
        <taxon>Imhoffiella</taxon>
    </lineage>
</organism>
<dbReference type="STRING" id="1249627.D779_0760"/>
<evidence type="ECO:0000313" key="1">
    <source>
        <dbReference type="EMBL" id="EXJ15896.1"/>
    </source>
</evidence>
<evidence type="ECO:0000313" key="2">
    <source>
        <dbReference type="Proteomes" id="UP000019460"/>
    </source>
</evidence>
<reference evidence="1 2" key="1">
    <citation type="submission" date="2012-11" db="EMBL/GenBank/DDBJ databases">
        <title>Genome assembly of Thiorhodococcus sp. AK35.</title>
        <authorList>
            <person name="Nupur N."/>
            <person name="Khatri I."/>
            <person name="Subramanian S."/>
            <person name="Pinnaka A."/>
        </authorList>
    </citation>
    <scope>NUCLEOTIDE SEQUENCE [LARGE SCALE GENOMIC DNA]</scope>
    <source>
        <strain evidence="1 2">AK35</strain>
    </source>
</reference>
<name>W9VFX5_9GAMM</name>
<comment type="caution">
    <text evidence="1">The sequence shown here is derived from an EMBL/GenBank/DDBJ whole genome shotgun (WGS) entry which is preliminary data.</text>
</comment>